<evidence type="ECO:0000313" key="2">
    <source>
        <dbReference type="EMBL" id="KAK8866568.1"/>
    </source>
</evidence>
<proteinExistence type="predicted"/>
<organism evidence="2 3">
    <name type="scientific">Tritrichomonas musculus</name>
    <dbReference type="NCBI Taxonomy" id="1915356"/>
    <lineage>
        <taxon>Eukaryota</taxon>
        <taxon>Metamonada</taxon>
        <taxon>Parabasalia</taxon>
        <taxon>Tritrichomonadida</taxon>
        <taxon>Tritrichomonadidae</taxon>
        <taxon>Tritrichomonas</taxon>
    </lineage>
</organism>
<evidence type="ECO:0008006" key="4">
    <source>
        <dbReference type="Google" id="ProtNLM"/>
    </source>
</evidence>
<protein>
    <recommendedName>
        <fullName evidence="4">IQ calmodulin-binding motif family protein</fullName>
    </recommendedName>
</protein>
<dbReference type="EMBL" id="JAPFFF010000015">
    <property type="protein sequence ID" value="KAK8866568.1"/>
    <property type="molecule type" value="Genomic_DNA"/>
</dbReference>
<accession>A0ABR2IPH3</accession>
<gene>
    <name evidence="2" type="ORF">M9Y10_009532</name>
</gene>
<evidence type="ECO:0000313" key="3">
    <source>
        <dbReference type="Proteomes" id="UP001470230"/>
    </source>
</evidence>
<feature type="region of interest" description="Disordered" evidence="1">
    <location>
        <begin position="1"/>
        <end position="29"/>
    </location>
</feature>
<evidence type="ECO:0000256" key="1">
    <source>
        <dbReference type="SAM" id="MobiDB-lite"/>
    </source>
</evidence>
<keyword evidence="3" id="KW-1185">Reference proteome</keyword>
<name>A0ABR2IPH3_9EUKA</name>
<comment type="caution">
    <text evidence="2">The sequence shown here is derived from an EMBL/GenBank/DDBJ whole genome shotgun (WGS) entry which is preliminary data.</text>
</comment>
<dbReference type="Proteomes" id="UP001470230">
    <property type="component" value="Unassembled WGS sequence"/>
</dbReference>
<sequence>MDDESDEYKPHYSIRMPKTSKTARNDSPKKIDNLVDLERNLFELTLSRFAPAEPLSDPKHKPVRRVRIWDHHGAGKTNEDSLGENVNHVVGKLQDCEHFRTDRLNSNKEFHNELRASEARLRLVKRGVPLYKALQEPQLMTYNSARRSTSLQKSQSGKICPPLYTPVEPNRRFDGINDAMHKIPAKYTGIPPVRKVQFVYPVASKQPERVDLVSKINLTDQARTRLKKAKQKSENIQLQYHNEMIEHLNHVNERRLRVADQFFDDVAEYGIDKAEMNAKRSSQRSRLRTMCKVEWWEDFINFAFPDNKITKKEEKFVERMARHPNLTTSEFIDLVREIGDDPKNSRCREMLDWINERCQIIDTVTLRLMLEDRDLKRIKKLSSGD</sequence>
<reference evidence="2 3" key="1">
    <citation type="submission" date="2024-04" db="EMBL/GenBank/DDBJ databases">
        <title>Tritrichomonas musculus Genome.</title>
        <authorList>
            <person name="Alves-Ferreira E."/>
            <person name="Grigg M."/>
            <person name="Lorenzi H."/>
            <person name="Galac M."/>
        </authorList>
    </citation>
    <scope>NUCLEOTIDE SEQUENCE [LARGE SCALE GENOMIC DNA]</scope>
    <source>
        <strain evidence="2 3">EAF2021</strain>
    </source>
</reference>